<protein>
    <submittedName>
        <fullName evidence="1">EboA domain-containing protein</fullName>
    </submittedName>
</protein>
<proteinExistence type="predicted"/>
<dbReference type="RefSeq" id="WP_265988973.1">
    <property type="nucleotide sequence ID" value="NZ_CP110973.1"/>
</dbReference>
<sequence length="250" mass="28229">MNASALSDALLDLIQRQPNAEKAVTYLTEQADAYRKTPTQALFYRVFTALPRFVGKQTLTVPPATISEIQDLRNGFVVEGWSLDRLARVWWLLQLPAEDQAAYTSTIENLFKAAEMNELVALYSALPVLRFPEHWRFLATEAVRSNIGPVQEALMLHNPYPAEQLDEPAWNQLIMKAFFSDKAVEQIAGFEERTNERLARIATDYARERRAAGRTVHPELWTLVKPFVTEGNRAELEELFGTHGPAGVSA</sequence>
<organism evidence="1 2">
    <name type="scientific">Larkinella insperata</name>
    <dbReference type="NCBI Taxonomy" id="332158"/>
    <lineage>
        <taxon>Bacteria</taxon>
        <taxon>Pseudomonadati</taxon>
        <taxon>Bacteroidota</taxon>
        <taxon>Cytophagia</taxon>
        <taxon>Cytophagales</taxon>
        <taxon>Spirosomataceae</taxon>
        <taxon>Larkinella</taxon>
    </lineage>
</organism>
<name>A0ABW3QFY6_9BACT</name>
<accession>A0ABW3QFY6</accession>
<gene>
    <name evidence="1" type="ORF">ACFQ4C_24075</name>
</gene>
<comment type="caution">
    <text evidence="1">The sequence shown here is derived from an EMBL/GenBank/DDBJ whole genome shotgun (WGS) entry which is preliminary data.</text>
</comment>
<keyword evidence="2" id="KW-1185">Reference proteome</keyword>
<evidence type="ECO:0000313" key="2">
    <source>
        <dbReference type="Proteomes" id="UP001597116"/>
    </source>
</evidence>
<dbReference type="NCBIfam" id="NF035938">
    <property type="entry name" value="EboA_domain"/>
    <property type="match status" value="1"/>
</dbReference>
<dbReference type="EMBL" id="JBHTLP010000021">
    <property type="protein sequence ID" value="MFD1144225.1"/>
    <property type="molecule type" value="Genomic_DNA"/>
</dbReference>
<dbReference type="InterPro" id="IPR047715">
    <property type="entry name" value="EboA_dom"/>
</dbReference>
<dbReference type="Proteomes" id="UP001597116">
    <property type="component" value="Unassembled WGS sequence"/>
</dbReference>
<reference evidence="2" key="1">
    <citation type="journal article" date="2019" name="Int. J. Syst. Evol. Microbiol.">
        <title>The Global Catalogue of Microorganisms (GCM) 10K type strain sequencing project: providing services to taxonomists for standard genome sequencing and annotation.</title>
        <authorList>
            <consortium name="The Broad Institute Genomics Platform"/>
            <consortium name="The Broad Institute Genome Sequencing Center for Infectious Disease"/>
            <person name="Wu L."/>
            <person name="Ma J."/>
        </authorList>
    </citation>
    <scope>NUCLEOTIDE SEQUENCE [LARGE SCALE GENOMIC DNA]</scope>
    <source>
        <strain evidence="2">CCUG 55608</strain>
    </source>
</reference>
<evidence type="ECO:0000313" key="1">
    <source>
        <dbReference type="EMBL" id="MFD1144225.1"/>
    </source>
</evidence>